<comment type="subcellular location">
    <subcellularLocation>
        <location evidence="1">Secreted</location>
    </subcellularLocation>
</comment>
<keyword evidence="7" id="KW-1185">Reference proteome</keyword>
<name>A0ABQ0BIH3_9FIRM</name>
<dbReference type="PANTHER" id="PTHR40088:SF2">
    <property type="entry name" value="SECRETED SUGAR HYDROLASE"/>
    <property type="match status" value="1"/>
</dbReference>
<organism evidence="6 7">
    <name type="scientific">Blautia hominis</name>
    <dbReference type="NCBI Taxonomy" id="2025493"/>
    <lineage>
        <taxon>Bacteria</taxon>
        <taxon>Bacillati</taxon>
        <taxon>Bacillota</taxon>
        <taxon>Clostridia</taxon>
        <taxon>Lachnospirales</taxon>
        <taxon>Lachnospiraceae</taxon>
        <taxon>Blautia</taxon>
    </lineage>
</organism>
<feature type="domain" description="Right handed beta helix" evidence="4">
    <location>
        <begin position="231"/>
        <end position="384"/>
    </location>
</feature>
<evidence type="ECO:0000313" key="6">
    <source>
        <dbReference type="EMBL" id="GAA6411250.1"/>
    </source>
</evidence>
<comment type="caution">
    <text evidence="6">The sequence shown here is derived from an EMBL/GenBank/DDBJ whole genome shotgun (WGS) entry which is preliminary data.</text>
</comment>
<dbReference type="SUPFAM" id="SSF51126">
    <property type="entry name" value="Pectin lyase-like"/>
    <property type="match status" value="1"/>
</dbReference>
<evidence type="ECO:0000313" key="7">
    <source>
        <dbReference type="Proteomes" id="UP001600943"/>
    </source>
</evidence>
<sequence>MIYYVSKKNMQKRGTGTCDDPFRTIGQAAEIARAGDRVIIGGGIYREWVNPRYGGLSEQQRITYIAAEGETPVISGAEEVTGWERTEQGLWKKVIDNTFFGGYHPFNDVLYGDWYDDLGKVHHTGEVYIDGKMMYEETSVNALMESVSAERSLRWYAEVSDRDTVIWCNFGDADPNACLVEINVRPFGFFPGNEGVNYITVSGLWIRQTAAGWAPPTAFQPGALGTHWSKGWLIENCTVSHSKCCGISIGKRRDAFDNAWSADPLKGGAQTYTEVVFSNLKRGWSGDTVGSHVIRNNHIYDCGQAGIVGNMGGAFSIIEKNYIHHINVRGEFEGAEIAGIKLHASIDTVIRENCLHDCNRGLWLDWQAQGTRVTQNIFFANAWQDMFLEVCHGPCVIDNNLFLSKVNLRNMSQGSAIIHNLFAGELNVRRDTNRFSLYHFPHDTFVSGVMLIYGGDDRVANNIFFGRADEQGEYGTCGYDACPDMSVSKSVRTDDRPMAYADDMLPVDIHDNLYLNGARPYQYEKNAEEGSGMVQWEIYKRDGTYVFETNLFDCGWGKTADLITSDVLGYAFQSMARYENADGSDMVVDKDLTGEQRGKGKVHAGPFEKSFLTLPLTPK</sequence>
<dbReference type="InterPro" id="IPR011050">
    <property type="entry name" value="Pectin_lyase_fold/virulence"/>
</dbReference>
<dbReference type="Gene3D" id="2.160.20.10">
    <property type="entry name" value="Single-stranded right-handed beta-helix, Pectin lyase-like"/>
    <property type="match status" value="1"/>
</dbReference>
<dbReference type="Pfam" id="PF21258">
    <property type="entry name" value="Glyco_hydro_120_ins"/>
    <property type="match status" value="1"/>
</dbReference>
<gene>
    <name evidence="6" type="ORF">K040078D81_53670</name>
</gene>
<dbReference type="InterPro" id="IPR039448">
    <property type="entry name" value="Beta_helix"/>
</dbReference>
<evidence type="ECO:0000256" key="3">
    <source>
        <dbReference type="ARBA" id="ARBA00022729"/>
    </source>
</evidence>
<protein>
    <recommendedName>
        <fullName evidence="8">Right handed beta helix domain-containing protein</fullName>
    </recommendedName>
</protein>
<dbReference type="InterPro" id="IPR052052">
    <property type="entry name" value="Polysaccharide_Lyase_9"/>
</dbReference>
<dbReference type="EMBL" id="BAABYW010000002">
    <property type="protein sequence ID" value="GAA6411250.1"/>
    <property type="molecule type" value="Genomic_DNA"/>
</dbReference>
<keyword evidence="3" id="KW-0732">Signal</keyword>
<proteinExistence type="predicted"/>
<dbReference type="Pfam" id="PF13229">
    <property type="entry name" value="Beta_helix"/>
    <property type="match status" value="1"/>
</dbReference>
<dbReference type="RefSeq" id="WP_390409925.1">
    <property type="nucleotide sequence ID" value="NZ_BAABYW010000002.1"/>
</dbReference>
<dbReference type="Proteomes" id="UP001600943">
    <property type="component" value="Unassembled WGS sequence"/>
</dbReference>
<evidence type="ECO:0000256" key="2">
    <source>
        <dbReference type="ARBA" id="ARBA00022525"/>
    </source>
</evidence>
<evidence type="ECO:0000259" key="5">
    <source>
        <dbReference type="Pfam" id="PF21258"/>
    </source>
</evidence>
<dbReference type="PANTHER" id="PTHR40088">
    <property type="entry name" value="PECTATE LYASE (EUROFUNG)"/>
    <property type="match status" value="1"/>
</dbReference>
<dbReference type="InterPro" id="IPR049169">
    <property type="entry name" value="Glyco_hydro_120_ins"/>
</dbReference>
<keyword evidence="2" id="KW-0964">Secreted</keyword>
<reference evidence="6 7" key="1">
    <citation type="submission" date="2024-04" db="EMBL/GenBank/DDBJ databases">
        <title>Defined microbial consortia suppress multidrug-resistant proinflammatory Enterobacteriaceae via ecological control.</title>
        <authorList>
            <person name="Furuichi M."/>
            <person name="Kawaguchi T."/>
            <person name="Pust M."/>
            <person name="Yasuma K."/>
            <person name="Plichta D."/>
            <person name="Hasegawa N."/>
            <person name="Ohya T."/>
            <person name="Bhattarai S."/>
            <person name="Sasajima S."/>
            <person name="Aoto Y."/>
            <person name="Tuganbaev T."/>
            <person name="Yaginuma M."/>
            <person name="Ueda M."/>
            <person name="Okahashi N."/>
            <person name="Amafuji K."/>
            <person name="Kiridooshi Y."/>
            <person name="Sugita K."/>
            <person name="Strazar M."/>
            <person name="Skelly A."/>
            <person name="Suda W."/>
            <person name="Hattori M."/>
            <person name="Nakamoto N."/>
            <person name="Caballero S."/>
            <person name="Norman J."/>
            <person name="Olle B."/>
            <person name="Tanoue T."/>
            <person name="Arita M."/>
            <person name="Bucci V."/>
            <person name="Atarashi K."/>
            <person name="Xavier R."/>
            <person name="Honda K."/>
        </authorList>
    </citation>
    <scope>NUCLEOTIDE SEQUENCE [LARGE SCALE GENOMIC DNA]</scope>
    <source>
        <strain evidence="7">k04-0078-D8-1</strain>
    </source>
</reference>
<dbReference type="Gene3D" id="2.60.40.1180">
    <property type="entry name" value="Golgi alpha-mannosidase II"/>
    <property type="match status" value="1"/>
</dbReference>
<evidence type="ECO:0008006" key="8">
    <source>
        <dbReference type="Google" id="ProtNLM"/>
    </source>
</evidence>
<accession>A0ABQ0BIH3</accession>
<evidence type="ECO:0000256" key="1">
    <source>
        <dbReference type="ARBA" id="ARBA00004613"/>
    </source>
</evidence>
<dbReference type="InterPro" id="IPR013780">
    <property type="entry name" value="Glyco_hydro_b"/>
</dbReference>
<feature type="domain" description="Glycoside hydrolase 120 insertion" evidence="5">
    <location>
        <begin position="80"/>
        <end position="182"/>
    </location>
</feature>
<evidence type="ECO:0000259" key="4">
    <source>
        <dbReference type="Pfam" id="PF13229"/>
    </source>
</evidence>
<dbReference type="InterPro" id="IPR012334">
    <property type="entry name" value="Pectin_lyas_fold"/>
</dbReference>